<keyword evidence="5" id="KW-1185">Reference proteome</keyword>
<reference evidence="4 5" key="2">
    <citation type="submission" date="2024-07" db="EMBL/GenBank/DDBJ databases">
        <authorList>
            <person name="Akdeniz Z."/>
        </authorList>
    </citation>
    <scope>NUCLEOTIDE SEQUENCE [LARGE SCALE GENOMIC DNA]</scope>
</reference>
<proteinExistence type="predicted"/>
<dbReference type="Proteomes" id="UP001642409">
    <property type="component" value="Unassembled WGS sequence"/>
</dbReference>
<dbReference type="EMBL" id="CAXDID020000769">
    <property type="protein sequence ID" value="CAL6113579.1"/>
    <property type="molecule type" value="Genomic_DNA"/>
</dbReference>
<reference evidence="3" key="1">
    <citation type="submission" date="2023-06" db="EMBL/GenBank/DDBJ databases">
        <authorList>
            <person name="Kurt Z."/>
        </authorList>
    </citation>
    <scope>NUCLEOTIDE SEQUENCE</scope>
</reference>
<sequence>MRRVDAETELQLVTIRATLEDRIKQFEKFTTQKEIKEFNQKQKAVTKQTRPETESKKTKTERQPLNLLVEPEKTKKQPLHQYEGPFVQTEQVVVVQPPIADEISSDIELETQNTKCRETLKDRLEQLKNQTMMEKEDKYYKQQHQEREQLKAALKERQSKQKYNLCFDILEEFVQNVVGPSEINKFKSTLDIQKDKIRQDLYTVNESSVYKNYLNKIEDNLKQNGVLKTGMSNGTIEQIKFQIPILQSFKRPGFTLIVGQQQLNTEYLNTVFGSYQIEYFNLQQPIQDINAMKTEFAQIYEKIQTNKKSKSTAKVQCEDSKMILPVDQDKYKTMNNEQVLYARINYLLQKQNEINVQGQTIDINNIQPNPNQICIVVENMKTIKQIQDLEQNLSFLLTVRNKADAKKQLEDPTLKQSHENQIKAKYQQIHLSVFDKVFFVTAGKQTIKIEKRDTKAKTADQTELLAEQILNLDIKNYAQYNDYVFTQQQDEISTQINTLYKQENILKTINTTEENKNEMNVISVVDPLQDINKIIESVLGNILKLICTQFNVSSPTELKNILSQSQIHCLIDSVTSQLQLQFSQLSLESAIKIKAMHRILALRSLSLRKYSMNQLIDAFNNVQKATNELLKQQVLKNKMVTIEQLASYSQAHRTEIENYIHEFRENMENQFKADFESHSKFYTIGEIYQILECLEPIECKADKEAFLSELTDFYCEEDVKVIVGNTDVDFQNTLQKRIFDNYAVITKLQIVPLELNKILKSSFEELPLQALAIAEVQNYDELVQLQTDYNIIMPELDFVKRTLCVQYQNAQSRLNQILQQIYRLSLNSVQKNVNSTQKLFADFRQYVELIKVELKSVELIYNKMQKEFQVEPSDLAQARQIAENIQQITISTPVQTLDQVQTLVTKLNPPNITAITAKQQINLQKYMETVQTTICLNCTTQETVADTSKTAKKNATITQTNNNYFYSDINKFQSIIPNADEALVIQLLKSFQNVQIRSSPSRQLSGRKSSLNIERTDAVQTIDIDKCNEFQEFSNFMLQNKVFPNNSEEFNQIVVQSFLEKVKTIKVEKTEAKKALVLISMFLSKFKTQQELKTKLFQALDINGVEGATKLTQMAETVKYVLAIGNEGTPIGFEKIWNGVSIQWEEFDKIKEEIIKEEEKGTKPKKK</sequence>
<gene>
    <name evidence="3" type="ORF">HINF_LOCUS5395</name>
    <name evidence="4" type="ORF">HINF_LOCUS77575</name>
</gene>
<feature type="compositionally biased region" description="Basic and acidic residues" evidence="2">
    <location>
        <begin position="49"/>
        <end position="62"/>
    </location>
</feature>
<accession>A0AA86NDX6</accession>
<dbReference type="AlphaFoldDB" id="A0AA86NDX6"/>
<evidence type="ECO:0000256" key="1">
    <source>
        <dbReference type="SAM" id="Coils"/>
    </source>
</evidence>
<organism evidence="3">
    <name type="scientific">Hexamita inflata</name>
    <dbReference type="NCBI Taxonomy" id="28002"/>
    <lineage>
        <taxon>Eukaryota</taxon>
        <taxon>Metamonada</taxon>
        <taxon>Diplomonadida</taxon>
        <taxon>Hexamitidae</taxon>
        <taxon>Hexamitinae</taxon>
        <taxon>Hexamita</taxon>
    </lineage>
</organism>
<evidence type="ECO:0000313" key="4">
    <source>
        <dbReference type="EMBL" id="CAL6113579.1"/>
    </source>
</evidence>
<comment type="caution">
    <text evidence="3">The sequence shown here is derived from an EMBL/GenBank/DDBJ whole genome shotgun (WGS) entry which is preliminary data.</text>
</comment>
<evidence type="ECO:0000256" key="2">
    <source>
        <dbReference type="SAM" id="MobiDB-lite"/>
    </source>
</evidence>
<name>A0AA86NDX6_9EUKA</name>
<dbReference type="EMBL" id="CATOUU010000138">
    <property type="protein sequence ID" value="CAI9917750.1"/>
    <property type="molecule type" value="Genomic_DNA"/>
</dbReference>
<evidence type="ECO:0000313" key="5">
    <source>
        <dbReference type="Proteomes" id="UP001642409"/>
    </source>
</evidence>
<protein>
    <submittedName>
        <fullName evidence="3">Uncharacterized protein</fullName>
    </submittedName>
</protein>
<feature type="region of interest" description="Disordered" evidence="2">
    <location>
        <begin position="39"/>
        <end position="63"/>
    </location>
</feature>
<keyword evidence="1" id="KW-0175">Coiled coil</keyword>
<feature type="coiled-coil region" evidence="1">
    <location>
        <begin position="117"/>
        <end position="160"/>
    </location>
</feature>
<evidence type="ECO:0000313" key="3">
    <source>
        <dbReference type="EMBL" id="CAI9917750.1"/>
    </source>
</evidence>